<organism evidence="1 2">
    <name type="scientific">Tribolium castaneum</name>
    <name type="common">Red flour beetle</name>
    <dbReference type="NCBI Taxonomy" id="7070"/>
    <lineage>
        <taxon>Eukaryota</taxon>
        <taxon>Metazoa</taxon>
        <taxon>Ecdysozoa</taxon>
        <taxon>Arthropoda</taxon>
        <taxon>Hexapoda</taxon>
        <taxon>Insecta</taxon>
        <taxon>Pterygota</taxon>
        <taxon>Neoptera</taxon>
        <taxon>Endopterygota</taxon>
        <taxon>Coleoptera</taxon>
        <taxon>Polyphaga</taxon>
        <taxon>Cucujiformia</taxon>
        <taxon>Tenebrionidae</taxon>
        <taxon>Tenebrionidae incertae sedis</taxon>
        <taxon>Tribolium</taxon>
    </lineage>
</organism>
<dbReference type="HOGENOM" id="CLU_2925573_0_0_1"/>
<dbReference type="Proteomes" id="UP000007266">
    <property type="component" value="Linkage group 3"/>
</dbReference>
<name>D6WI79_TRICA</name>
<dbReference type="EMBL" id="KQ971321">
    <property type="protein sequence ID" value="EFA00026.1"/>
    <property type="molecule type" value="Genomic_DNA"/>
</dbReference>
<reference evidence="1 2" key="2">
    <citation type="journal article" date="2010" name="Nucleic Acids Res.">
        <title>BeetleBase in 2010: revisions to provide comprehensive genomic information for Tribolium castaneum.</title>
        <authorList>
            <person name="Kim H.S."/>
            <person name="Murphy T."/>
            <person name="Xia J."/>
            <person name="Caragea D."/>
            <person name="Park Y."/>
            <person name="Beeman R.W."/>
            <person name="Lorenzen M.D."/>
            <person name="Butcher S."/>
            <person name="Manak J.R."/>
            <person name="Brown S.J."/>
        </authorList>
    </citation>
    <scope>GENOME REANNOTATION</scope>
    <source>
        <strain evidence="1 2">Georgia GA2</strain>
    </source>
</reference>
<sequence length="61" mass="6739">MLPILFTSASAVMDVCHNGSDHGPRPEPPSAAIAFFIRQLSQLKAEWIESAKRDPMDNEDV</sequence>
<dbReference type="AlphaFoldDB" id="D6WI79"/>
<accession>D6WI79</accession>
<gene>
    <name evidence="1" type="primary">GLEAN_02833</name>
    <name evidence="1" type="ORF">TcasGA2_TC002833</name>
</gene>
<reference evidence="1 2" key="1">
    <citation type="journal article" date="2008" name="Nature">
        <title>The genome of the model beetle and pest Tribolium castaneum.</title>
        <authorList>
            <consortium name="Tribolium Genome Sequencing Consortium"/>
            <person name="Richards S."/>
            <person name="Gibbs R.A."/>
            <person name="Weinstock G.M."/>
            <person name="Brown S.J."/>
            <person name="Denell R."/>
            <person name="Beeman R.W."/>
            <person name="Gibbs R."/>
            <person name="Beeman R.W."/>
            <person name="Brown S.J."/>
            <person name="Bucher G."/>
            <person name="Friedrich M."/>
            <person name="Grimmelikhuijzen C.J."/>
            <person name="Klingler M."/>
            <person name="Lorenzen M."/>
            <person name="Richards S."/>
            <person name="Roth S."/>
            <person name="Schroder R."/>
            <person name="Tautz D."/>
            <person name="Zdobnov E.M."/>
            <person name="Muzny D."/>
            <person name="Gibbs R.A."/>
            <person name="Weinstock G.M."/>
            <person name="Attaway T."/>
            <person name="Bell S."/>
            <person name="Buhay C.J."/>
            <person name="Chandrabose M.N."/>
            <person name="Chavez D."/>
            <person name="Clerk-Blankenburg K.P."/>
            <person name="Cree A."/>
            <person name="Dao M."/>
            <person name="Davis C."/>
            <person name="Chacko J."/>
            <person name="Dinh H."/>
            <person name="Dugan-Rocha S."/>
            <person name="Fowler G."/>
            <person name="Garner T.T."/>
            <person name="Garnes J."/>
            <person name="Gnirke A."/>
            <person name="Hawes A."/>
            <person name="Hernandez J."/>
            <person name="Hines S."/>
            <person name="Holder M."/>
            <person name="Hume J."/>
            <person name="Jhangiani S.N."/>
            <person name="Joshi V."/>
            <person name="Khan Z.M."/>
            <person name="Jackson L."/>
            <person name="Kovar C."/>
            <person name="Kowis A."/>
            <person name="Lee S."/>
            <person name="Lewis L.R."/>
            <person name="Margolis J."/>
            <person name="Morgan M."/>
            <person name="Nazareth L.V."/>
            <person name="Nguyen N."/>
            <person name="Okwuonu G."/>
            <person name="Parker D."/>
            <person name="Richards S."/>
            <person name="Ruiz S.J."/>
            <person name="Santibanez J."/>
            <person name="Savard J."/>
            <person name="Scherer S.E."/>
            <person name="Schneider B."/>
            <person name="Sodergren E."/>
            <person name="Tautz D."/>
            <person name="Vattahil S."/>
            <person name="Villasana D."/>
            <person name="White C.S."/>
            <person name="Wright R."/>
            <person name="Park Y."/>
            <person name="Beeman R.W."/>
            <person name="Lord J."/>
            <person name="Oppert B."/>
            <person name="Lorenzen M."/>
            <person name="Brown S."/>
            <person name="Wang L."/>
            <person name="Savard J."/>
            <person name="Tautz D."/>
            <person name="Richards S."/>
            <person name="Weinstock G."/>
            <person name="Gibbs R.A."/>
            <person name="Liu Y."/>
            <person name="Worley K."/>
            <person name="Weinstock G."/>
            <person name="Elsik C.G."/>
            <person name="Reese J.T."/>
            <person name="Elhaik E."/>
            <person name="Landan G."/>
            <person name="Graur D."/>
            <person name="Arensburger P."/>
            <person name="Atkinson P."/>
            <person name="Beeman R.W."/>
            <person name="Beidler J."/>
            <person name="Brown S.J."/>
            <person name="Demuth J.P."/>
            <person name="Drury D.W."/>
            <person name="Du Y.Z."/>
            <person name="Fujiwara H."/>
            <person name="Lorenzen M."/>
            <person name="Maselli V."/>
            <person name="Osanai M."/>
            <person name="Park Y."/>
            <person name="Robertson H.M."/>
            <person name="Tu Z."/>
            <person name="Wang J.J."/>
            <person name="Wang S."/>
            <person name="Richards S."/>
            <person name="Song H."/>
            <person name="Zhang L."/>
            <person name="Sodergren E."/>
            <person name="Werner D."/>
            <person name="Stanke M."/>
            <person name="Morgenstern B."/>
            <person name="Solovyev V."/>
            <person name="Kosarev P."/>
            <person name="Brown G."/>
            <person name="Chen H.C."/>
            <person name="Ermolaeva O."/>
            <person name="Hlavina W."/>
            <person name="Kapustin Y."/>
            <person name="Kiryutin B."/>
            <person name="Kitts P."/>
            <person name="Maglott D."/>
            <person name="Pruitt K."/>
            <person name="Sapojnikov V."/>
            <person name="Souvorov A."/>
            <person name="Mackey A.J."/>
            <person name="Waterhouse R.M."/>
            <person name="Wyder S."/>
            <person name="Zdobnov E.M."/>
            <person name="Zdobnov E.M."/>
            <person name="Wyder S."/>
            <person name="Kriventseva E.V."/>
            <person name="Kadowaki T."/>
            <person name="Bork P."/>
            <person name="Aranda M."/>
            <person name="Bao R."/>
            <person name="Beermann A."/>
            <person name="Berns N."/>
            <person name="Bolognesi R."/>
            <person name="Bonneton F."/>
            <person name="Bopp D."/>
            <person name="Brown S.J."/>
            <person name="Bucher G."/>
            <person name="Butts T."/>
            <person name="Chaumot A."/>
            <person name="Denell R.E."/>
            <person name="Ferrier D.E."/>
            <person name="Friedrich M."/>
            <person name="Gordon C.M."/>
            <person name="Jindra M."/>
            <person name="Klingler M."/>
            <person name="Lan Q."/>
            <person name="Lattorff H.M."/>
            <person name="Laudet V."/>
            <person name="von Levetsow C."/>
            <person name="Liu Z."/>
            <person name="Lutz R."/>
            <person name="Lynch J.A."/>
            <person name="da Fonseca R.N."/>
            <person name="Posnien N."/>
            <person name="Reuter R."/>
            <person name="Roth S."/>
            <person name="Savard J."/>
            <person name="Schinko J.B."/>
            <person name="Schmitt C."/>
            <person name="Schoppmeier M."/>
            <person name="Schroder R."/>
            <person name="Shippy T.D."/>
            <person name="Simonnet F."/>
            <person name="Marques-Souza H."/>
            <person name="Tautz D."/>
            <person name="Tomoyasu Y."/>
            <person name="Trauner J."/>
            <person name="Van der Zee M."/>
            <person name="Vervoort M."/>
            <person name="Wittkopp N."/>
            <person name="Wimmer E.A."/>
            <person name="Yang X."/>
            <person name="Jones A.K."/>
            <person name="Sattelle D.B."/>
            <person name="Ebert P.R."/>
            <person name="Nelson D."/>
            <person name="Scott J.G."/>
            <person name="Beeman R.W."/>
            <person name="Muthukrishnan S."/>
            <person name="Kramer K.J."/>
            <person name="Arakane Y."/>
            <person name="Beeman R.W."/>
            <person name="Zhu Q."/>
            <person name="Hogenkamp D."/>
            <person name="Dixit R."/>
            <person name="Oppert B."/>
            <person name="Jiang H."/>
            <person name="Zou Z."/>
            <person name="Marshall J."/>
            <person name="Elpidina E."/>
            <person name="Vinokurov K."/>
            <person name="Oppert C."/>
            <person name="Zou Z."/>
            <person name="Evans J."/>
            <person name="Lu Z."/>
            <person name="Zhao P."/>
            <person name="Sumathipala N."/>
            <person name="Altincicek B."/>
            <person name="Vilcinskas A."/>
            <person name="Williams M."/>
            <person name="Hultmark D."/>
            <person name="Hetru C."/>
            <person name="Jiang H."/>
            <person name="Grimmelikhuijzen C.J."/>
            <person name="Hauser F."/>
            <person name="Cazzamali G."/>
            <person name="Williamson M."/>
            <person name="Park Y."/>
            <person name="Li B."/>
            <person name="Tanaka Y."/>
            <person name="Predel R."/>
            <person name="Neupert S."/>
            <person name="Schachtner J."/>
            <person name="Verleyen P."/>
            <person name="Raible F."/>
            <person name="Bork P."/>
            <person name="Friedrich M."/>
            <person name="Walden K.K."/>
            <person name="Robertson H.M."/>
            <person name="Angeli S."/>
            <person name="Foret S."/>
            <person name="Bucher G."/>
            <person name="Schuetz S."/>
            <person name="Maleszka R."/>
            <person name="Wimmer E.A."/>
            <person name="Beeman R.W."/>
            <person name="Lorenzen M."/>
            <person name="Tomoyasu Y."/>
            <person name="Miller S.C."/>
            <person name="Grossmann D."/>
            <person name="Bucher G."/>
        </authorList>
    </citation>
    <scope>NUCLEOTIDE SEQUENCE [LARGE SCALE GENOMIC DNA]</scope>
    <source>
        <strain evidence="1 2">Georgia GA2</strain>
    </source>
</reference>
<evidence type="ECO:0000313" key="1">
    <source>
        <dbReference type="EMBL" id="EFA00026.1"/>
    </source>
</evidence>
<proteinExistence type="predicted"/>
<dbReference type="InParanoid" id="D6WI79"/>
<keyword evidence="2" id="KW-1185">Reference proteome</keyword>
<protein>
    <submittedName>
        <fullName evidence="1">Uncharacterized protein</fullName>
    </submittedName>
</protein>
<evidence type="ECO:0000313" key="2">
    <source>
        <dbReference type="Proteomes" id="UP000007266"/>
    </source>
</evidence>